<dbReference type="Pfam" id="PF00493">
    <property type="entry name" value="MCM"/>
    <property type="match status" value="1"/>
</dbReference>
<keyword evidence="3 11" id="KW-0235">DNA replication</keyword>
<dbReference type="CDD" id="cd17755">
    <property type="entry name" value="MCM4"/>
    <property type="match status" value="1"/>
</dbReference>
<evidence type="ECO:0000256" key="7">
    <source>
        <dbReference type="ARBA" id="ARBA00022840"/>
    </source>
</evidence>
<dbReference type="Gene3D" id="3.30.1640.10">
    <property type="entry name" value="mini-chromosome maintenance (MCM) complex, chain A, domain 1"/>
    <property type="match status" value="1"/>
</dbReference>
<dbReference type="InterPro" id="IPR018525">
    <property type="entry name" value="MCM_CS"/>
</dbReference>
<evidence type="ECO:0000313" key="14">
    <source>
        <dbReference type="EMBL" id="EZA57318.1"/>
    </source>
</evidence>
<keyword evidence="4 10" id="KW-0547">Nucleotide-binding</keyword>
<dbReference type="EMBL" id="KK107151">
    <property type="protein sequence ID" value="EZA57318.1"/>
    <property type="molecule type" value="Genomic_DNA"/>
</dbReference>
<dbReference type="Proteomes" id="UP000053097">
    <property type="component" value="Unassembled WGS sequence"/>
</dbReference>
<dbReference type="GO" id="GO:0017116">
    <property type="term" value="F:single-stranded DNA helicase activity"/>
    <property type="evidence" value="ECO:0007669"/>
    <property type="project" value="TreeGrafter"/>
</dbReference>
<feature type="region of interest" description="Disordered" evidence="12">
    <location>
        <begin position="121"/>
        <end position="175"/>
    </location>
</feature>
<feature type="compositionally biased region" description="Low complexity" evidence="12">
    <location>
        <begin position="82"/>
        <end position="96"/>
    </location>
</feature>
<comment type="catalytic activity">
    <reaction evidence="11">
        <text>ATP + H2O = ADP + phosphate + H(+)</text>
        <dbReference type="Rhea" id="RHEA:13065"/>
        <dbReference type="ChEBI" id="CHEBI:15377"/>
        <dbReference type="ChEBI" id="CHEBI:15378"/>
        <dbReference type="ChEBI" id="CHEBI:30616"/>
        <dbReference type="ChEBI" id="CHEBI:43474"/>
        <dbReference type="ChEBI" id="CHEBI:456216"/>
        <dbReference type="EC" id="3.6.4.12"/>
    </reaction>
</comment>
<dbReference type="GO" id="GO:0006271">
    <property type="term" value="P:DNA strand elongation involved in DNA replication"/>
    <property type="evidence" value="ECO:0007669"/>
    <property type="project" value="TreeGrafter"/>
</dbReference>
<dbReference type="InterPro" id="IPR036388">
    <property type="entry name" value="WH-like_DNA-bd_sf"/>
</dbReference>
<dbReference type="Pfam" id="PF21128">
    <property type="entry name" value="WHD_MCM4"/>
    <property type="match status" value="1"/>
</dbReference>
<keyword evidence="8 10" id="KW-0238">DNA-binding</keyword>
<dbReference type="InterPro" id="IPR003593">
    <property type="entry name" value="AAA+_ATPase"/>
</dbReference>
<dbReference type="OrthoDB" id="10251574at2759"/>
<dbReference type="GO" id="GO:1902975">
    <property type="term" value="P:mitotic DNA replication initiation"/>
    <property type="evidence" value="ECO:0007669"/>
    <property type="project" value="TreeGrafter"/>
</dbReference>
<dbReference type="InterPro" id="IPR027925">
    <property type="entry name" value="MCM_N"/>
</dbReference>
<keyword evidence="6 11" id="KW-0347">Helicase</keyword>
<reference evidence="14 16" key="1">
    <citation type="journal article" date="2014" name="Curr. Biol.">
        <title>The genome of the clonal raider ant Cerapachys biroi.</title>
        <authorList>
            <person name="Oxley P.R."/>
            <person name="Ji L."/>
            <person name="Fetter-Pruneda I."/>
            <person name="McKenzie S.K."/>
            <person name="Li C."/>
            <person name="Hu H."/>
            <person name="Zhang G."/>
            <person name="Kronauer D.J."/>
        </authorList>
    </citation>
    <scope>NUCLEOTIDE SEQUENCE [LARGE SCALE GENOMIC DNA]</scope>
</reference>
<evidence type="ECO:0000256" key="6">
    <source>
        <dbReference type="ARBA" id="ARBA00022806"/>
    </source>
</evidence>
<dbReference type="Pfam" id="PF17207">
    <property type="entry name" value="MCM_OB"/>
    <property type="match status" value="1"/>
</dbReference>
<organism evidence="14 16">
    <name type="scientific">Ooceraea biroi</name>
    <name type="common">Clonal raider ant</name>
    <name type="synonym">Cerapachys biroi</name>
    <dbReference type="NCBI Taxonomy" id="2015173"/>
    <lineage>
        <taxon>Eukaryota</taxon>
        <taxon>Metazoa</taxon>
        <taxon>Ecdysozoa</taxon>
        <taxon>Arthropoda</taxon>
        <taxon>Hexapoda</taxon>
        <taxon>Insecta</taxon>
        <taxon>Pterygota</taxon>
        <taxon>Neoptera</taxon>
        <taxon>Endopterygota</taxon>
        <taxon>Hymenoptera</taxon>
        <taxon>Apocrita</taxon>
        <taxon>Aculeata</taxon>
        <taxon>Formicoidea</taxon>
        <taxon>Formicidae</taxon>
        <taxon>Dorylinae</taxon>
        <taxon>Ooceraea</taxon>
    </lineage>
</organism>
<dbReference type="GO" id="GO:0042555">
    <property type="term" value="C:MCM complex"/>
    <property type="evidence" value="ECO:0007669"/>
    <property type="project" value="UniProtKB-UniRule"/>
</dbReference>
<dbReference type="SUPFAM" id="SSF50249">
    <property type="entry name" value="Nucleic acid-binding proteins"/>
    <property type="match status" value="1"/>
</dbReference>
<keyword evidence="16" id="KW-1185">Reference proteome</keyword>
<dbReference type="GO" id="GO:0016787">
    <property type="term" value="F:hydrolase activity"/>
    <property type="evidence" value="ECO:0007669"/>
    <property type="project" value="UniProtKB-KW"/>
</dbReference>
<evidence type="ECO:0000256" key="5">
    <source>
        <dbReference type="ARBA" id="ARBA00022801"/>
    </source>
</evidence>
<reference evidence="15" key="3">
    <citation type="submission" date="2018-07" db="EMBL/GenBank/DDBJ databases">
        <authorList>
            <person name="Mckenzie S.K."/>
            <person name="Kronauer D.J.C."/>
        </authorList>
    </citation>
    <scope>NUCLEOTIDE SEQUENCE</scope>
    <source>
        <strain evidence="15">Clonal line C1</strain>
    </source>
</reference>
<evidence type="ECO:0000256" key="12">
    <source>
        <dbReference type="SAM" id="MobiDB-lite"/>
    </source>
</evidence>
<comment type="subunit">
    <text evidence="11">Component of the MCM2-7 complex.</text>
</comment>
<evidence type="ECO:0000256" key="10">
    <source>
        <dbReference type="RuleBase" id="RU004070"/>
    </source>
</evidence>
<feature type="region of interest" description="Disordered" evidence="12">
    <location>
        <begin position="1"/>
        <end position="97"/>
    </location>
</feature>
<dbReference type="Pfam" id="PF17855">
    <property type="entry name" value="MCM_lid"/>
    <property type="match status" value="1"/>
</dbReference>
<evidence type="ECO:0000256" key="3">
    <source>
        <dbReference type="ARBA" id="ARBA00022705"/>
    </source>
</evidence>
<sequence>MSSPMRPPRTPVPQDDNRSTNGTPRRQQRTPTSVRAASVAGTPSTTGSASTRQGTPQRRPGNNPLDTPLRWGSRHTQEMIAPSSESTSSVPSPNVPMQTSPLAAGMSEIELSSPLNYGTPSSLVSVRTPRSGVRGTPARQRPDVQSDRRMRQVNLAEPTIPEEPNAQRTSESENGPQLVIWGTNVVVDQCKEQFKRFILRFIDPEAENDELPENMNLSEPLYLQKLEEIHTLEEPFLNVNCAHLEAFDHQLYSRLVSYPQEVIPAFDMTANEMFFERYPAAVLEHQIQVRPYNVTRTKSMRLLNPEDIDQLITITGMVIRTSNIMPEMREAFFKCIVCSFTTTVEIDRGHIAEPTVCTHCNNNYCFNLIHNRSHFSDKQMIKLQESPDDMPAGQTPHTVVLFAHNNLVDAVSPGDRVSVTGIYRALPMRVNPRQSNVRAIYRTHVDVVHFRKQDSKRLYEQEEGKDHVFPPERVELLKLLSQKEDVYERLARHIAPSIYENEDVKKGILLQLFGGVKKEQKSSKKHFRSDINILLCGDPGTSKSQLLQFVFNLVPRSQYSSGKGSSAVGLTAFVTKDPETRQLVLQTGALVLADNGICCIDEFDKMNDSTRSVLHEVMEQQTLSIAKAGIICQLNARTSILAAANPCESQWNKNKTVIENVMLPHTLMSRFDLIFLMLDPQDEVFDRKLARHLVSLYYKSDMEEEDDIVDMSVLRDYIAYAKEHVHPVLNEESQQRLIQAYVDMRRVGSGHGQITAYPRQLESLIRLAEAHAKMRFSSVVEIDDVEEAWRLHREALKQSAIDPLSGKIDISILTTGMSLAARKRRQELVEALKRLIKGKDKAPALNYQKIFTELKESSSVLVTREMFEDALRELQDNGVVIVTGRNSIRVC</sequence>
<protein>
    <recommendedName>
        <fullName evidence="11">DNA replication licensing factor MCM4</fullName>
        <ecNumber evidence="11">3.6.4.12</ecNumber>
    </recommendedName>
</protein>
<dbReference type="PRINTS" id="PR01660">
    <property type="entry name" value="MCMPROTEIN4"/>
</dbReference>
<feature type="compositionally biased region" description="Basic and acidic residues" evidence="12">
    <location>
        <begin position="140"/>
        <end position="150"/>
    </location>
</feature>
<keyword evidence="5 11" id="KW-0378">Hydrolase</keyword>
<dbReference type="Gene3D" id="1.10.10.10">
    <property type="entry name" value="Winged helix-like DNA-binding domain superfamily/Winged helix DNA-binding domain"/>
    <property type="match status" value="1"/>
</dbReference>
<dbReference type="InterPro" id="IPR027417">
    <property type="entry name" value="P-loop_NTPase"/>
</dbReference>
<dbReference type="STRING" id="2015173.A0A026WMZ8"/>
<feature type="compositionally biased region" description="Low complexity" evidence="12">
    <location>
        <begin position="36"/>
        <end position="51"/>
    </location>
</feature>
<dbReference type="GO" id="GO:0003697">
    <property type="term" value="F:single-stranded DNA binding"/>
    <property type="evidence" value="ECO:0007669"/>
    <property type="project" value="TreeGrafter"/>
</dbReference>
<dbReference type="SMART" id="SM00350">
    <property type="entry name" value="MCM"/>
    <property type="match status" value="1"/>
</dbReference>
<dbReference type="GO" id="GO:0005524">
    <property type="term" value="F:ATP binding"/>
    <property type="evidence" value="ECO:0007669"/>
    <property type="project" value="UniProtKB-UniRule"/>
</dbReference>
<keyword evidence="7 10" id="KW-0067">ATP-binding</keyword>
<dbReference type="EMBL" id="QOIP01000003">
    <property type="protein sequence ID" value="RLU25202.1"/>
    <property type="molecule type" value="Genomic_DNA"/>
</dbReference>
<gene>
    <name evidence="15" type="ORF">DMN91_003294</name>
    <name evidence="14" type="ORF">X777_02569</name>
</gene>
<dbReference type="FunFam" id="3.40.50.300:FF:000217">
    <property type="entry name" value="DNA helicase"/>
    <property type="match status" value="1"/>
</dbReference>
<dbReference type="FunFam" id="2.20.28.10:FF:000003">
    <property type="entry name" value="DNA helicase"/>
    <property type="match status" value="1"/>
</dbReference>
<feature type="compositionally biased region" description="Polar residues" evidence="12">
    <location>
        <begin position="166"/>
        <end position="175"/>
    </location>
</feature>
<dbReference type="PANTHER" id="PTHR11630">
    <property type="entry name" value="DNA REPLICATION LICENSING FACTOR MCM FAMILY MEMBER"/>
    <property type="match status" value="1"/>
</dbReference>
<comment type="function">
    <text evidence="11">Acts as component of the MCM2-7 complex (MCM complex) which is the replicative helicase essential for 'once per cell cycle' DNA replication initiation and elongation in eukaryotic cells. The active ATPase sites in the MCM2-7 ring are formed through the interaction surfaces of two neighboring subunits such that a critical structure of a conserved arginine finger motif is provided in trans relative to the ATP-binding site of the Walker A box of the adjacent subunit. The six ATPase active sites, however, are likely to contribute differentially to the complex helicase activity.</text>
</comment>
<dbReference type="GO" id="GO:0005634">
    <property type="term" value="C:nucleus"/>
    <property type="evidence" value="ECO:0007669"/>
    <property type="project" value="UniProtKB-SubCell"/>
</dbReference>
<dbReference type="PROSITE" id="PS00847">
    <property type="entry name" value="MCM_1"/>
    <property type="match status" value="1"/>
</dbReference>
<dbReference type="GO" id="GO:0000727">
    <property type="term" value="P:double-strand break repair via break-induced replication"/>
    <property type="evidence" value="ECO:0007669"/>
    <property type="project" value="TreeGrafter"/>
</dbReference>
<dbReference type="InterPro" id="IPR031327">
    <property type="entry name" value="MCM"/>
</dbReference>
<comment type="subcellular location">
    <subcellularLocation>
        <location evidence="1">Nucleus</location>
    </subcellularLocation>
</comment>
<dbReference type="PRINTS" id="PR01657">
    <property type="entry name" value="MCMFAMILY"/>
</dbReference>
<dbReference type="Proteomes" id="UP000279307">
    <property type="component" value="Chromosome 3"/>
</dbReference>
<dbReference type="PROSITE" id="PS50051">
    <property type="entry name" value="MCM_2"/>
    <property type="match status" value="1"/>
</dbReference>
<dbReference type="SUPFAM" id="SSF52540">
    <property type="entry name" value="P-loop containing nucleoside triphosphate hydrolases"/>
    <property type="match status" value="1"/>
</dbReference>
<dbReference type="OMA" id="AFFKCNV"/>
<feature type="compositionally biased region" description="Polar residues" evidence="12">
    <location>
        <begin position="19"/>
        <end position="35"/>
    </location>
</feature>
<dbReference type="Gene3D" id="2.20.28.10">
    <property type="match status" value="1"/>
</dbReference>
<feature type="compositionally biased region" description="Pro residues" evidence="12">
    <location>
        <begin position="1"/>
        <end position="11"/>
    </location>
</feature>
<accession>A0A026WMZ8</accession>
<evidence type="ECO:0000256" key="4">
    <source>
        <dbReference type="ARBA" id="ARBA00022741"/>
    </source>
</evidence>
<dbReference type="AlphaFoldDB" id="A0A026WMZ8"/>
<proteinExistence type="inferred from homology"/>
<dbReference type="SMART" id="SM00382">
    <property type="entry name" value="AAA"/>
    <property type="match status" value="1"/>
</dbReference>
<evidence type="ECO:0000256" key="9">
    <source>
        <dbReference type="ARBA" id="ARBA00023242"/>
    </source>
</evidence>
<evidence type="ECO:0000259" key="13">
    <source>
        <dbReference type="PROSITE" id="PS50051"/>
    </source>
</evidence>
<reference evidence="15 17" key="2">
    <citation type="journal article" date="2018" name="Genome Res.">
        <title>The genomic architecture and molecular evolution of ant odorant receptors.</title>
        <authorList>
            <person name="McKenzie S.K."/>
            <person name="Kronauer D.J.C."/>
        </authorList>
    </citation>
    <scope>NUCLEOTIDE SEQUENCE [LARGE SCALE GENOMIC DNA]</scope>
    <source>
        <strain evidence="15">Clonal line C1</strain>
    </source>
</reference>
<evidence type="ECO:0000313" key="17">
    <source>
        <dbReference type="Proteomes" id="UP000279307"/>
    </source>
</evidence>
<evidence type="ECO:0000313" key="16">
    <source>
        <dbReference type="Proteomes" id="UP000053097"/>
    </source>
</evidence>
<dbReference type="InterPro" id="IPR001208">
    <property type="entry name" value="MCM_dom"/>
</dbReference>
<dbReference type="FunFam" id="3.30.1640.10:FF:000001">
    <property type="entry name" value="DNA helicase"/>
    <property type="match status" value="1"/>
</dbReference>
<evidence type="ECO:0000256" key="1">
    <source>
        <dbReference type="ARBA" id="ARBA00004123"/>
    </source>
</evidence>
<evidence type="ECO:0000256" key="11">
    <source>
        <dbReference type="RuleBase" id="RU368062"/>
    </source>
</evidence>
<dbReference type="EC" id="3.6.4.12" evidence="11"/>
<name>A0A026WMZ8_OOCBI</name>
<dbReference type="Pfam" id="PF14551">
    <property type="entry name" value="MCM_N"/>
    <property type="match status" value="1"/>
</dbReference>
<dbReference type="InterPro" id="IPR012340">
    <property type="entry name" value="NA-bd_OB-fold"/>
</dbReference>
<dbReference type="Gene3D" id="2.40.50.140">
    <property type="entry name" value="Nucleic acid-binding proteins"/>
    <property type="match status" value="1"/>
</dbReference>
<evidence type="ECO:0000313" key="15">
    <source>
        <dbReference type="EMBL" id="RLU25202.1"/>
    </source>
</evidence>
<dbReference type="Gene3D" id="3.40.50.300">
    <property type="entry name" value="P-loop containing nucleotide triphosphate hydrolases"/>
    <property type="match status" value="1"/>
</dbReference>
<evidence type="ECO:0000256" key="2">
    <source>
        <dbReference type="ARBA" id="ARBA00008010"/>
    </source>
</evidence>
<keyword evidence="9 11" id="KW-0539">Nucleus</keyword>
<dbReference type="InterPro" id="IPR008047">
    <property type="entry name" value="MCM_4"/>
</dbReference>
<evidence type="ECO:0000256" key="8">
    <source>
        <dbReference type="ARBA" id="ARBA00023125"/>
    </source>
</evidence>
<dbReference type="PANTHER" id="PTHR11630:SF66">
    <property type="entry name" value="DNA REPLICATION LICENSING FACTOR MCM4"/>
    <property type="match status" value="1"/>
</dbReference>
<feature type="domain" description="MCM C-terminal AAA(+) ATPase" evidence="13">
    <location>
        <begin position="486"/>
        <end position="693"/>
    </location>
</feature>
<dbReference type="InterPro" id="IPR041562">
    <property type="entry name" value="MCM_lid"/>
</dbReference>
<dbReference type="InterPro" id="IPR033762">
    <property type="entry name" value="MCM_OB"/>
</dbReference>
<comment type="similarity">
    <text evidence="2 10">Belongs to the MCM family.</text>
</comment>